<dbReference type="CDD" id="cd09988">
    <property type="entry name" value="Formimidoylglutamase"/>
    <property type="match status" value="1"/>
</dbReference>
<dbReference type="InterPro" id="IPR023696">
    <property type="entry name" value="Ureohydrolase_dom_sf"/>
</dbReference>
<comment type="caution">
    <text evidence="1">The sequence shown here is derived from an EMBL/GenBank/DDBJ whole genome shotgun (WGS) entry which is preliminary data.</text>
</comment>
<sequence length="359" mass="41129">MNIEDLLIPAPKLHAEKWQLGAVIKPEIKEGGIALIFCSDERGAQGTAIPKNYTKIRSELYKLSKQDWKIPIADLGDFISGKTPEDTHCALQELLTFCLRKQILPIVIGGSNDLAYSLFSAINHIYKNLTYVQINHILSLENPDTPLCEKNFLSKILSTEANPIGKYHHLGFQKHANELDALHLMSEVNFDIIRLAEMMKSPETIEPYFRRADLVSINCDAVESLTDAFSLHPQVNGLNRREICAYMKEAGLSENLKSIGIFNYQSHSRHLLNHQLLAQMIWYLLEGINIQRSHPKERQYETFWVIIDDREVAFKRDTFSNLWYFGKSNNITECLPCSKLDFEQGKLGYLSSRLLKFEV</sequence>
<gene>
    <name evidence="1" type="ORF">GNY06_10010</name>
</gene>
<dbReference type="InterPro" id="IPR006035">
    <property type="entry name" value="Ureohydrolase"/>
</dbReference>
<dbReference type="GO" id="GO:0046872">
    <property type="term" value="F:metal ion binding"/>
    <property type="evidence" value="ECO:0007669"/>
    <property type="project" value="InterPro"/>
</dbReference>
<dbReference type="Gene3D" id="3.40.800.10">
    <property type="entry name" value="Ureohydrolase domain"/>
    <property type="match status" value="1"/>
</dbReference>
<dbReference type="GO" id="GO:0016813">
    <property type="term" value="F:hydrolase activity, acting on carbon-nitrogen (but not peptide) bonds, in linear amidines"/>
    <property type="evidence" value="ECO:0007669"/>
    <property type="project" value="UniProtKB-ARBA"/>
</dbReference>
<dbReference type="SUPFAM" id="SSF52768">
    <property type="entry name" value="Arginase/deacetylase"/>
    <property type="match status" value="1"/>
</dbReference>
<accession>A0A845PWW1</accession>
<protein>
    <submittedName>
        <fullName evidence="1">Arginase</fullName>
    </submittedName>
</protein>
<dbReference type="EMBL" id="JAAABJ010000595">
    <property type="protein sequence ID" value="NAW51693.1"/>
    <property type="molecule type" value="Genomic_DNA"/>
</dbReference>
<proteinExistence type="predicted"/>
<evidence type="ECO:0000313" key="1">
    <source>
        <dbReference type="EMBL" id="NAW51693.1"/>
    </source>
</evidence>
<reference evidence="1 2" key="1">
    <citation type="submission" date="2019-11" db="EMBL/GenBank/DDBJ databases">
        <title>Characterization of Elizabethkingia argenteiflava sp. nov., isolated from inner surface of Soybean Pods.</title>
        <authorList>
            <person name="Mo S."/>
        </authorList>
    </citation>
    <scope>NUCLEOTIDE SEQUENCE [LARGE SCALE GENOMIC DNA]</scope>
    <source>
        <strain evidence="1 2">YB22</strain>
    </source>
</reference>
<dbReference type="Pfam" id="PF00491">
    <property type="entry name" value="Arginase"/>
    <property type="match status" value="1"/>
</dbReference>
<dbReference type="RefSeq" id="WP_166519960.1">
    <property type="nucleotide sequence ID" value="NZ_JAAABJ010000595.1"/>
</dbReference>
<dbReference type="Proteomes" id="UP000553459">
    <property type="component" value="Unassembled WGS sequence"/>
</dbReference>
<dbReference type="AlphaFoldDB" id="A0A845PWW1"/>
<evidence type="ECO:0000313" key="2">
    <source>
        <dbReference type="Proteomes" id="UP000553459"/>
    </source>
</evidence>
<organism evidence="1 2">
    <name type="scientific">Elizabethkingia argenteiflava</name>
    <dbReference type="NCBI Taxonomy" id="2681556"/>
    <lineage>
        <taxon>Bacteria</taxon>
        <taxon>Pseudomonadati</taxon>
        <taxon>Bacteroidota</taxon>
        <taxon>Flavobacteriia</taxon>
        <taxon>Flavobacteriales</taxon>
        <taxon>Weeksellaceae</taxon>
        <taxon>Elizabethkingia</taxon>
    </lineage>
</organism>
<name>A0A845PWW1_9FLAO</name>
<keyword evidence="2" id="KW-1185">Reference proteome</keyword>